<dbReference type="CDD" id="cd13900">
    <property type="entry name" value="CuRO_3_Tth-MCO_like"/>
    <property type="match status" value="1"/>
</dbReference>
<dbReference type="Pfam" id="PF07731">
    <property type="entry name" value="Cu-oxidase_2"/>
    <property type="match status" value="1"/>
</dbReference>
<dbReference type="InterPro" id="IPR011707">
    <property type="entry name" value="Cu-oxidase-like_N"/>
</dbReference>
<dbReference type="CDD" id="cd13853">
    <property type="entry name" value="CuRO_1_Tth-MCO_like"/>
    <property type="match status" value="1"/>
</dbReference>
<dbReference type="CDD" id="cd13881">
    <property type="entry name" value="CuRO_2_McoC_like"/>
    <property type="match status" value="1"/>
</dbReference>
<dbReference type="PROSITE" id="PS00080">
    <property type="entry name" value="MULTICOPPER_OXIDASE2"/>
    <property type="match status" value="1"/>
</dbReference>
<dbReference type="InterPro" id="IPR002355">
    <property type="entry name" value="Cu_oxidase_Cu_BS"/>
</dbReference>
<feature type="domain" description="Plastocyanin-like" evidence="5">
    <location>
        <begin position="67"/>
        <end position="180"/>
    </location>
</feature>
<organism evidence="6 7">
    <name type="scientific">Microbacterium ginsengisoli</name>
    <dbReference type="NCBI Taxonomy" id="400772"/>
    <lineage>
        <taxon>Bacteria</taxon>
        <taxon>Bacillati</taxon>
        <taxon>Actinomycetota</taxon>
        <taxon>Actinomycetes</taxon>
        <taxon>Micrococcales</taxon>
        <taxon>Microbacteriaceae</taxon>
        <taxon>Microbacterium</taxon>
    </lineage>
</organism>
<evidence type="ECO:0000259" key="4">
    <source>
        <dbReference type="Pfam" id="PF07731"/>
    </source>
</evidence>
<reference evidence="6 7" key="1">
    <citation type="submission" date="2015-02" db="EMBL/GenBank/DDBJ databases">
        <title>Draft genome sequences of ten Microbacterium spp. with emphasis on heavy metal contaminated environments.</title>
        <authorList>
            <person name="Corretto E."/>
        </authorList>
    </citation>
    <scope>NUCLEOTIDE SEQUENCE [LARGE SCALE GENOMIC DNA]</scope>
    <source>
        <strain evidence="6 7">DSM 18659</strain>
    </source>
</reference>
<dbReference type="Pfam" id="PF00394">
    <property type="entry name" value="Cu-oxidase"/>
    <property type="match status" value="1"/>
</dbReference>
<proteinExistence type="predicted"/>
<dbReference type="RefSeq" id="WP_045248427.1">
    <property type="nucleotide sequence ID" value="NZ_JYIY01000079.1"/>
</dbReference>
<evidence type="ECO:0000256" key="1">
    <source>
        <dbReference type="ARBA" id="ARBA00022723"/>
    </source>
</evidence>
<keyword evidence="2 6" id="KW-0560">Oxidoreductase</keyword>
<dbReference type="EMBL" id="JYIY01000079">
    <property type="protein sequence ID" value="KJL35311.1"/>
    <property type="molecule type" value="Genomic_DNA"/>
</dbReference>
<dbReference type="GO" id="GO:0005507">
    <property type="term" value="F:copper ion binding"/>
    <property type="evidence" value="ECO:0007669"/>
    <property type="project" value="InterPro"/>
</dbReference>
<accession>A0A0F0LV50</accession>
<dbReference type="PANTHER" id="PTHR11709:SF2">
    <property type="entry name" value="MULTICOPPER OXIDASE LPR1"/>
    <property type="match status" value="1"/>
</dbReference>
<protein>
    <submittedName>
        <fullName evidence="6">Multicopper oxidase mco</fullName>
        <ecNumber evidence="6">1.-.-.-</ecNumber>
    </submittedName>
</protein>
<evidence type="ECO:0000259" key="3">
    <source>
        <dbReference type="Pfam" id="PF00394"/>
    </source>
</evidence>
<evidence type="ECO:0000259" key="5">
    <source>
        <dbReference type="Pfam" id="PF07732"/>
    </source>
</evidence>
<dbReference type="Gene3D" id="2.60.40.420">
    <property type="entry name" value="Cupredoxins - blue copper proteins"/>
    <property type="match status" value="3"/>
</dbReference>
<evidence type="ECO:0000256" key="2">
    <source>
        <dbReference type="ARBA" id="ARBA00023002"/>
    </source>
</evidence>
<dbReference type="AlphaFoldDB" id="A0A0F0LV50"/>
<dbReference type="InterPro" id="IPR006311">
    <property type="entry name" value="TAT_signal"/>
</dbReference>
<dbReference type="InterPro" id="IPR045087">
    <property type="entry name" value="Cu-oxidase_fam"/>
</dbReference>
<dbReference type="InterPro" id="IPR011706">
    <property type="entry name" value="Cu-oxidase_C"/>
</dbReference>
<name>A0A0F0LV50_9MICO</name>
<sequence>MKPITRRQALQLGAVGGLGVVIGGIGLSQTGLPWGGRVADGDLLVEPEVLRSSGGLLQVDLVAARREVTIAGRQVQALTYGGTLPGRTWWVRPGDTIEVQLRNELDTPTNLHTHGLQVSPSGNSDNPFLSIDPGQSFGYRFTLPEDHPSGVCWYHPHRHGSVADQLFGGLYGALIVEDEKMPVSRERVLVVSDISLTAGGQIATASGMDVMMGREGDLLLVNGQHRPHMSARPGERERWRVINACTSRYLRLALPGQRLELLGIDGGHEQAPREVRDVLLAPGNRADLLVSMSAGSGEFQTLGYDRGGMRMGMMGGRNLSGAEAIATLTVSGQETSTPDTVPVRSPVLRDLREQPVARRREIAFTMGMGSMMRGGGSMMDLGFDGRTFDIDRVDQRVAAGAVEEWLITNPTPMDHPFHLHVWPMQVIETDGQPVSEQVWRDVVNVPAQGRVRVLIDFVRHPGRTVYHCHILDHEDAGMMAIVDVG</sequence>
<feature type="domain" description="Plastocyanin-like" evidence="3">
    <location>
        <begin position="213"/>
        <end position="298"/>
    </location>
</feature>
<dbReference type="STRING" id="400772.RR49_02533"/>
<dbReference type="PROSITE" id="PS51318">
    <property type="entry name" value="TAT"/>
    <property type="match status" value="1"/>
</dbReference>
<dbReference type="InterPro" id="IPR008972">
    <property type="entry name" value="Cupredoxin"/>
</dbReference>
<dbReference type="OrthoDB" id="345021at2"/>
<keyword evidence="1" id="KW-0479">Metal-binding</keyword>
<dbReference type="PATRIC" id="fig|400772.4.peg.2545"/>
<dbReference type="GO" id="GO:0016491">
    <property type="term" value="F:oxidoreductase activity"/>
    <property type="evidence" value="ECO:0007669"/>
    <property type="project" value="UniProtKB-KW"/>
</dbReference>
<dbReference type="EC" id="1.-.-.-" evidence="6"/>
<dbReference type="PANTHER" id="PTHR11709">
    <property type="entry name" value="MULTI-COPPER OXIDASE"/>
    <property type="match status" value="1"/>
</dbReference>
<comment type="caution">
    <text evidence="6">The sequence shown here is derived from an EMBL/GenBank/DDBJ whole genome shotgun (WGS) entry which is preliminary data.</text>
</comment>
<dbReference type="Pfam" id="PF07732">
    <property type="entry name" value="Cu-oxidase_3"/>
    <property type="match status" value="1"/>
</dbReference>
<dbReference type="Proteomes" id="UP000033451">
    <property type="component" value="Unassembled WGS sequence"/>
</dbReference>
<evidence type="ECO:0000313" key="6">
    <source>
        <dbReference type="EMBL" id="KJL35311.1"/>
    </source>
</evidence>
<gene>
    <name evidence="6" type="primary">mco_2</name>
    <name evidence="6" type="ORF">RR49_02533</name>
</gene>
<dbReference type="SUPFAM" id="SSF49503">
    <property type="entry name" value="Cupredoxins"/>
    <property type="match status" value="3"/>
</dbReference>
<evidence type="ECO:0000313" key="7">
    <source>
        <dbReference type="Proteomes" id="UP000033451"/>
    </source>
</evidence>
<dbReference type="InterPro" id="IPR001117">
    <property type="entry name" value="Cu-oxidase_2nd"/>
</dbReference>
<feature type="domain" description="Plastocyanin-like" evidence="4">
    <location>
        <begin position="377"/>
        <end position="484"/>
    </location>
</feature>
<keyword evidence="7" id="KW-1185">Reference proteome</keyword>